<dbReference type="Proteomes" id="UP001216709">
    <property type="component" value="Unassembled WGS sequence"/>
</dbReference>
<dbReference type="RefSeq" id="WP_048350489.1">
    <property type="nucleotide sequence ID" value="NZ_CAOJBU010000003.1"/>
</dbReference>
<evidence type="ECO:0000313" key="2">
    <source>
        <dbReference type="Proteomes" id="UP001216709"/>
    </source>
</evidence>
<accession>A0AAW6KEW3</accession>
<evidence type="ECO:0008006" key="3">
    <source>
        <dbReference type="Google" id="ProtNLM"/>
    </source>
</evidence>
<organism evidence="1 2">
    <name type="scientific">Bacillus paralicheniformis</name>
    <dbReference type="NCBI Taxonomy" id="1648923"/>
    <lineage>
        <taxon>Bacteria</taxon>
        <taxon>Bacillati</taxon>
        <taxon>Bacillota</taxon>
        <taxon>Bacilli</taxon>
        <taxon>Bacillales</taxon>
        <taxon>Bacillaceae</taxon>
        <taxon>Bacillus</taxon>
    </lineage>
</organism>
<sequence length="114" mass="12837">MAVEDRLRTRLEGVDGVTADDIAAWTAEAEDESGLKEGEDDTALLYMALAVAYETLATRAAQYFVYKDGDEMVDKSRLYNNYMRLALNARRNYRKTLRARRGAGQSHAGRADLR</sequence>
<comment type="caution">
    <text evidence="1">The sequence shown here is derived from an EMBL/GenBank/DDBJ whole genome shotgun (WGS) entry which is preliminary data.</text>
</comment>
<protein>
    <recommendedName>
        <fullName evidence="3">Phage gp6-like head-tail connector protein</fullName>
    </recommendedName>
</protein>
<evidence type="ECO:0000313" key="1">
    <source>
        <dbReference type="EMBL" id="MDE1453752.1"/>
    </source>
</evidence>
<dbReference type="EMBL" id="JARAFO010000062">
    <property type="protein sequence ID" value="MDE1453752.1"/>
    <property type="molecule type" value="Genomic_DNA"/>
</dbReference>
<name>A0AAW6KEW3_9BACI</name>
<gene>
    <name evidence="1" type="ORF">PVN32_16435</name>
</gene>
<dbReference type="AlphaFoldDB" id="A0AAW6KEW3"/>
<reference evidence="1" key="1">
    <citation type="submission" date="2022-12" db="EMBL/GenBank/DDBJ databases">
        <title>Draft Genome Sequences of Bacillus licheniformis and Bacillus paralicheniformis strains isolated from Irish skim milk powders.</title>
        <authorList>
            <person name="Lourenco A."/>
            <person name="Li F."/>
            <person name="Geraldine D."/>
            <person name="Tobin J.T."/>
            <person name="Butler F."/>
            <person name="Jordan K."/>
            <person name="Obrien T."/>
        </authorList>
    </citation>
    <scope>NUCLEOTIDE SEQUENCE</scope>
    <source>
        <strain evidence="1">3370</strain>
    </source>
</reference>
<proteinExistence type="predicted"/>